<evidence type="ECO:0000256" key="2">
    <source>
        <dbReference type="ARBA" id="ARBA00012438"/>
    </source>
</evidence>
<evidence type="ECO:0000313" key="13">
    <source>
        <dbReference type="EMBL" id="GLY88222.1"/>
    </source>
</evidence>
<gene>
    <name evidence="13" type="ORF">Airi02_061510</name>
</gene>
<feature type="domain" description="Histidine kinase/HSP90-like ATPase" evidence="10">
    <location>
        <begin position="308"/>
        <end position="398"/>
    </location>
</feature>
<dbReference type="GO" id="GO:0000155">
    <property type="term" value="F:phosphorelay sensor kinase activity"/>
    <property type="evidence" value="ECO:0007669"/>
    <property type="project" value="InterPro"/>
</dbReference>
<evidence type="ECO:0000313" key="14">
    <source>
        <dbReference type="Proteomes" id="UP001165074"/>
    </source>
</evidence>
<keyword evidence="4" id="KW-0808">Transferase</keyword>
<evidence type="ECO:0000259" key="11">
    <source>
        <dbReference type="Pfam" id="PF07730"/>
    </source>
</evidence>
<comment type="catalytic activity">
    <reaction evidence="1">
        <text>ATP + protein L-histidine = ADP + protein N-phospho-L-histidine.</text>
        <dbReference type="EC" id="2.7.13.3"/>
    </reaction>
</comment>
<dbReference type="InterPro" id="IPR055558">
    <property type="entry name" value="DUF7134"/>
</dbReference>
<accession>A0A9W6W2U2</accession>
<dbReference type="Pfam" id="PF23539">
    <property type="entry name" value="DUF7134"/>
    <property type="match status" value="1"/>
</dbReference>
<keyword evidence="8" id="KW-0902">Two-component regulatory system</keyword>
<dbReference type="PANTHER" id="PTHR24421">
    <property type="entry name" value="NITRATE/NITRITE SENSOR PROTEIN NARX-RELATED"/>
    <property type="match status" value="1"/>
</dbReference>
<dbReference type="InterPro" id="IPR003594">
    <property type="entry name" value="HATPase_dom"/>
</dbReference>
<evidence type="ECO:0000256" key="3">
    <source>
        <dbReference type="ARBA" id="ARBA00022553"/>
    </source>
</evidence>
<comment type="caution">
    <text evidence="13">The sequence shown here is derived from an EMBL/GenBank/DDBJ whole genome shotgun (WGS) entry which is preliminary data.</text>
</comment>
<dbReference type="Pfam" id="PF07730">
    <property type="entry name" value="HisKA_3"/>
    <property type="match status" value="1"/>
</dbReference>
<name>A0A9W6W2U2_9ACTN</name>
<sequence>MVRDRAYSARMILRRALRRPGPRAGDTVLAICLVLGFVAAGETWDPPGWRPFDTLAILLSAVAGLPLALRRRYPRTTLLVSCAGYAGYVAAGYVPSITVWASLLAVYTVAATRPPRDLVVGMALTMAVILYGGASLPGPLAVIEALLVPACVCAVGTNARRLSERNVQLADLTARLRVEQEYRARQAVAEERVRIARELHDVVAHHMSVVSVQAGLARYTLASDPQTARGALDTALATSGEALTEMRRLLAVLRMARPDPGEHGYGTAPGLSRLEELAGRVRSAGVPVEVTVTGTPRPLPSGHDQCAFRVIQEALTNVLRHAGPARASVTVAYEAERVVVHVVDDGRGAGERPAPHGMEEVPHGLLGMRERASIYDGQVIAGPRPEGGFEVVLTLPVPPASPDGPVTPAATP</sequence>
<dbReference type="EMBL" id="BSTK01000010">
    <property type="protein sequence ID" value="GLY88222.1"/>
    <property type="molecule type" value="Genomic_DNA"/>
</dbReference>
<keyword evidence="14" id="KW-1185">Reference proteome</keyword>
<dbReference type="Gene3D" id="3.30.565.10">
    <property type="entry name" value="Histidine kinase-like ATPase, C-terminal domain"/>
    <property type="match status" value="1"/>
</dbReference>
<feature type="domain" description="Signal transduction histidine kinase subgroup 3 dimerisation and phosphoacceptor" evidence="11">
    <location>
        <begin position="191"/>
        <end position="254"/>
    </location>
</feature>
<evidence type="ECO:0000256" key="6">
    <source>
        <dbReference type="ARBA" id="ARBA00022777"/>
    </source>
</evidence>
<protein>
    <recommendedName>
        <fullName evidence="2">histidine kinase</fullName>
        <ecNumber evidence="2">2.7.13.3</ecNumber>
    </recommendedName>
</protein>
<keyword evidence="9" id="KW-1133">Transmembrane helix</keyword>
<keyword evidence="6" id="KW-0418">Kinase</keyword>
<dbReference type="InterPro" id="IPR050482">
    <property type="entry name" value="Sensor_HK_TwoCompSys"/>
</dbReference>
<dbReference type="Pfam" id="PF02518">
    <property type="entry name" value="HATPase_c"/>
    <property type="match status" value="1"/>
</dbReference>
<dbReference type="Proteomes" id="UP001165074">
    <property type="component" value="Unassembled WGS sequence"/>
</dbReference>
<evidence type="ECO:0000259" key="12">
    <source>
        <dbReference type="Pfam" id="PF23539"/>
    </source>
</evidence>
<feature type="transmembrane region" description="Helical" evidence="9">
    <location>
        <begin position="118"/>
        <end position="134"/>
    </location>
</feature>
<reference evidence="13" key="1">
    <citation type="submission" date="2023-03" db="EMBL/GenBank/DDBJ databases">
        <title>Actinoallomurus iriomotensis NBRC 103684.</title>
        <authorList>
            <person name="Ichikawa N."/>
            <person name="Sato H."/>
            <person name="Tonouchi N."/>
        </authorList>
    </citation>
    <scope>NUCLEOTIDE SEQUENCE</scope>
    <source>
        <strain evidence="13">NBRC 103684</strain>
    </source>
</reference>
<keyword evidence="9" id="KW-0812">Transmembrane</keyword>
<feature type="domain" description="DUF7134" evidence="12">
    <location>
        <begin position="21"/>
        <end position="137"/>
    </location>
</feature>
<dbReference type="InterPro" id="IPR036890">
    <property type="entry name" value="HATPase_C_sf"/>
</dbReference>
<feature type="transmembrane region" description="Helical" evidence="9">
    <location>
        <begin position="21"/>
        <end position="40"/>
    </location>
</feature>
<dbReference type="AlphaFoldDB" id="A0A9W6W2U2"/>
<keyword evidence="3" id="KW-0597">Phosphoprotein</keyword>
<dbReference type="SUPFAM" id="SSF55874">
    <property type="entry name" value="ATPase domain of HSP90 chaperone/DNA topoisomerase II/histidine kinase"/>
    <property type="match status" value="1"/>
</dbReference>
<dbReference type="PANTHER" id="PTHR24421:SF10">
    <property type="entry name" value="NITRATE_NITRITE SENSOR PROTEIN NARQ"/>
    <property type="match status" value="1"/>
</dbReference>
<evidence type="ECO:0000256" key="5">
    <source>
        <dbReference type="ARBA" id="ARBA00022741"/>
    </source>
</evidence>
<evidence type="ECO:0000256" key="8">
    <source>
        <dbReference type="ARBA" id="ARBA00023012"/>
    </source>
</evidence>
<evidence type="ECO:0000256" key="4">
    <source>
        <dbReference type="ARBA" id="ARBA00022679"/>
    </source>
</evidence>
<dbReference type="InterPro" id="IPR011712">
    <property type="entry name" value="Sig_transdc_His_kin_sub3_dim/P"/>
</dbReference>
<dbReference type="EC" id="2.7.13.3" evidence="2"/>
<dbReference type="CDD" id="cd16917">
    <property type="entry name" value="HATPase_UhpB-NarQ-NarX-like"/>
    <property type="match status" value="1"/>
</dbReference>
<keyword evidence="5" id="KW-0547">Nucleotide-binding</keyword>
<keyword evidence="7" id="KW-0067">ATP-binding</keyword>
<evidence type="ECO:0000256" key="7">
    <source>
        <dbReference type="ARBA" id="ARBA00022840"/>
    </source>
</evidence>
<proteinExistence type="predicted"/>
<evidence type="ECO:0000259" key="10">
    <source>
        <dbReference type="Pfam" id="PF02518"/>
    </source>
</evidence>
<keyword evidence="9" id="KW-0472">Membrane</keyword>
<evidence type="ECO:0000256" key="9">
    <source>
        <dbReference type="SAM" id="Phobius"/>
    </source>
</evidence>
<dbReference type="Gene3D" id="1.20.5.1930">
    <property type="match status" value="1"/>
</dbReference>
<dbReference type="GO" id="GO:0016020">
    <property type="term" value="C:membrane"/>
    <property type="evidence" value="ECO:0007669"/>
    <property type="project" value="InterPro"/>
</dbReference>
<dbReference type="GO" id="GO:0046983">
    <property type="term" value="F:protein dimerization activity"/>
    <property type="evidence" value="ECO:0007669"/>
    <property type="project" value="InterPro"/>
</dbReference>
<dbReference type="GO" id="GO:0005524">
    <property type="term" value="F:ATP binding"/>
    <property type="evidence" value="ECO:0007669"/>
    <property type="project" value="UniProtKB-KW"/>
</dbReference>
<evidence type="ECO:0000256" key="1">
    <source>
        <dbReference type="ARBA" id="ARBA00000085"/>
    </source>
</evidence>
<organism evidence="13 14">
    <name type="scientific">Actinoallomurus iriomotensis</name>
    <dbReference type="NCBI Taxonomy" id="478107"/>
    <lineage>
        <taxon>Bacteria</taxon>
        <taxon>Bacillati</taxon>
        <taxon>Actinomycetota</taxon>
        <taxon>Actinomycetes</taxon>
        <taxon>Streptosporangiales</taxon>
        <taxon>Thermomonosporaceae</taxon>
        <taxon>Actinoallomurus</taxon>
    </lineage>
</organism>